<organism evidence="2 3">
    <name type="scientific">Labeo rohita</name>
    <name type="common">Indian major carp</name>
    <name type="synonym">Cyprinus rohita</name>
    <dbReference type="NCBI Taxonomy" id="84645"/>
    <lineage>
        <taxon>Eukaryota</taxon>
        <taxon>Metazoa</taxon>
        <taxon>Chordata</taxon>
        <taxon>Craniata</taxon>
        <taxon>Vertebrata</taxon>
        <taxon>Euteleostomi</taxon>
        <taxon>Actinopterygii</taxon>
        <taxon>Neopterygii</taxon>
        <taxon>Teleostei</taxon>
        <taxon>Ostariophysi</taxon>
        <taxon>Cypriniformes</taxon>
        <taxon>Cyprinidae</taxon>
        <taxon>Labeoninae</taxon>
        <taxon>Labeonini</taxon>
        <taxon>Labeo</taxon>
    </lineage>
</organism>
<reference evidence="2 3" key="1">
    <citation type="submission" date="2018-03" db="EMBL/GenBank/DDBJ databases">
        <title>Draft genome sequence of Rohu Carp (Labeo rohita).</title>
        <authorList>
            <person name="Das P."/>
            <person name="Kushwaha B."/>
            <person name="Joshi C.G."/>
            <person name="Kumar D."/>
            <person name="Nagpure N.S."/>
            <person name="Sahoo L."/>
            <person name="Das S.P."/>
            <person name="Bit A."/>
            <person name="Patnaik S."/>
            <person name="Meher P.K."/>
            <person name="Jayasankar P."/>
            <person name="Koringa P.G."/>
            <person name="Patel N.V."/>
            <person name="Hinsu A.T."/>
            <person name="Kumar R."/>
            <person name="Pandey M."/>
            <person name="Agarwal S."/>
            <person name="Srivastava S."/>
            <person name="Singh M."/>
            <person name="Iquebal M.A."/>
            <person name="Jaiswal S."/>
            <person name="Angadi U.B."/>
            <person name="Kumar N."/>
            <person name="Raza M."/>
            <person name="Shah T.M."/>
            <person name="Rai A."/>
            <person name="Jena J.K."/>
        </authorList>
    </citation>
    <scope>NUCLEOTIDE SEQUENCE [LARGE SCALE GENOMIC DNA]</scope>
    <source>
        <strain evidence="2">DASCIFA01</strain>
        <tissue evidence="2">Testis</tissue>
    </source>
</reference>
<dbReference type="Proteomes" id="UP000290572">
    <property type="component" value="Unassembled WGS sequence"/>
</dbReference>
<evidence type="ECO:0000256" key="1">
    <source>
        <dbReference type="SAM" id="MobiDB-lite"/>
    </source>
</evidence>
<comment type="caution">
    <text evidence="2">The sequence shown here is derived from an EMBL/GenBank/DDBJ whole genome shotgun (WGS) entry which is preliminary data.</text>
</comment>
<dbReference type="EMBL" id="QBIY01011444">
    <property type="protein sequence ID" value="RXN31635.1"/>
    <property type="molecule type" value="Genomic_DNA"/>
</dbReference>
<feature type="region of interest" description="Disordered" evidence="1">
    <location>
        <begin position="105"/>
        <end position="129"/>
    </location>
</feature>
<evidence type="ECO:0000313" key="2">
    <source>
        <dbReference type="EMBL" id="RXN31635.1"/>
    </source>
</evidence>
<evidence type="ECO:0000313" key="3">
    <source>
        <dbReference type="Proteomes" id="UP000290572"/>
    </source>
</evidence>
<proteinExistence type="predicted"/>
<accession>A0A498NIH8</accession>
<name>A0A498NIH8_LABRO</name>
<keyword evidence="3" id="KW-1185">Reference proteome</keyword>
<dbReference type="AlphaFoldDB" id="A0A498NIH8"/>
<feature type="compositionally biased region" description="Basic and acidic residues" evidence="1">
    <location>
        <begin position="105"/>
        <end position="124"/>
    </location>
</feature>
<sequence>MRVDLDRKLRFPTKITSTSLHPDIVMWSNSSKTVLLVELTIPWEAGMEAAWERKRLKYDDLAAECREAGWKTIIYPVELCTASLASSGITVGTVVVWDTGEESGIDKANGDREKDDLRETREESFGATGEDGGDGGCFSLLMCSKTFENSANTFVPFRFPYIQLRFGAVNRNPRRVQSRLLHRAFTLFTLGKVSWIGSVDIEDP</sequence>
<gene>
    <name evidence="2" type="ORF">ROHU_016752</name>
</gene>
<protein>
    <submittedName>
        <fullName evidence="2">Nucleolar 10-like protein</fullName>
    </submittedName>
</protein>